<feature type="chain" id="PRO_5046292728" description="DUF642 domain-containing protein" evidence="7">
    <location>
        <begin position="33"/>
        <end position="396"/>
    </location>
</feature>
<dbReference type="PANTHER" id="PTHR31265:SF28">
    <property type="entry name" value="EMB|CAB87702.1"/>
    <property type="match status" value="1"/>
</dbReference>
<evidence type="ECO:0000259" key="8">
    <source>
        <dbReference type="Pfam" id="PF04862"/>
    </source>
</evidence>
<evidence type="ECO:0000256" key="5">
    <source>
        <dbReference type="ARBA" id="ARBA00023180"/>
    </source>
</evidence>
<dbReference type="STRING" id="3635.A0A1U8J8Y7"/>
<dbReference type="RefSeq" id="XP_016686802.2">
    <property type="nucleotide sequence ID" value="XM_016831313.2"/>
</dbReference>
<dbReference type="GeneID" id="107904817"/>
<dbReference type="GO" id="GO:0005576">
    <property type="term" value="C:extracellular region"/>
    <property type="evidence" value="ECO:0007669"/>
    <property type="project" value="UniProtKB-SubCell"/>
</dbReference>
<dbReference type="PaxDb" id="3635-A0A1U8J8Y7"/>
<keyword evidence="6" id="KW-0472">Membrane</keyword>
<dbReference type="Proteomes" id="UP000818029">
    <property type="component" value="Chromosome D07"/>
</dbReference>
<name>A0A1U8J8Y7_GOSHI</name>
<protein>
    <recommendedName>
        <fullName evidence="8">DUF642 domain-containing protein</fullName>
    </recommendedName>
</protein>
<dbReference type="InterPro" id="IPR006946">
    <property type="entry name" value="DGR2-like_dom"/>
</dbReference>
<sequence length="396" mass="42794">MTSSSSISIQNMQHPLLFSIFFLFFFLGFASADYLQNSDFESPPKNLTGNSSVPFVLLNENNTIPGWTFQGTVQYVTAGRIMALPDNGHAIQLGQDAKINQTFQANGDYMEYILTFTLAPGGQNCSANANIIVSGPDNQGIFSFKQHYGKQAWQSYGQYLGLSGQDETVNLVFESQAVESDDNSTCWPVIDSLLVKAVEKLVQSKDNLLLNGGFEFGPEFLSNSTQGILLDSALSPVQSPLRQWAVVGTIKYISSKHFFVPHGNAAVEIVSGISAGIHTEVTLAEGSAYNLEFTLGDANNACEGDFIVEVQAGSVAQNFTIRSNGTGSAEKSLIKFKAGSRATPIIFSSFTRSQTKDGIFCGPVVDNVVLLSSNGLIIIINPNILISLLLLIVILW</sequence>
<dbReference type="Pfam" id="PF04862">
    <property type="entry name" value="DUF642"/>
    <property type="match status" value="2"/>
</dbReference>
<proteinExistence type="predicted"/>
<feature type="domain" description="DUF642" evidence="8">
    <location>
        <begin position="207"/>
        <end position="369"/>
    </location>
</feature>
<feature type="transmembrane region" description="Helical" evidence="6">
    <location>
        <begin position="375"/>
        <end position="395"/>
    </location>
</feature>
<gene>
    <name evidence="10" type="primary">LOC107904817</name>
</gene>
<evidence type="ECO:0000313" key="10">
    <source>
        <dbReference type="RefSeq" id="XP_016686802.2"/>
    </source>
</evidence>
<feature type="domain" description="DUF642" evidence="8">
    <location>
        <begin position="34"/>
        <end position="196"/>
    </location>
</feature>
<keyword evidence="5" id="KW-0325">Glycoprotein</keyword>
<dbReference type="KEGG" id="ghi:107904817"/>
<accession>A0A1U8J8Y7</accession>
<reference evidence="9" key="1">
    <citation type="journal article" date="2020" name="Nat. Genet.">
        <title>Genomic diversifications of five Gossypium allopolyploid species and their impact on cotton improvement.</title>
        <authorList>
            <person name="Chen Z.J."/>
            <person name="Sreedasyam A."/>
            <person name="Ando A."/>
            <person name="Song Q."/>
            <person name="De Santiago L.M."/>
            <person name="Hulse-Kemp A.M."/>
            <person name="Ding M."/>
            <person name="Ye W."/>
            <person name="Kirkbride R.C."/>
            <person name="Jenkins J."/>
            <person name="Plott C."/>
            <person name="Lovell J."/>
            <person name="Lin Y.M."/>
            <person name="Vaughn R."/>
            <person name="Liu B."/>
            <person name="Simpson S."/>
            <person name="Scheffler B.E."/>
            <person name="Wen L."/>
            <person name="Saski C.A."/>
            <person name="Grover C.E."/>
            <person name="Hu G."/>
            <person name="Conover J.L."/>
            <person name="Carlson J.W."/>
            <person name="Shu S."/>
            <person name="Boston L.B."/>
            <person name="Williams M."/>
            <person name="Peterson D.G."/>
            <person name="McGee K."/>
            <person name="Jones D.C."/>
            <person name="Wendel J.F."/>
            <person name="Stelly D.M."/>
            <person name="Grimwood J."/>
            <person name="Schmutz J."/>
        </authorList>
    </citation>
    <scope>NUCLEOTIDE SEQUENCE [LARGE SCALE GENOMIC DNA]</scope>
    <source>
        <strain evidence="9">cv. TM-1</strain>
    </source>
</reference>
<dbReference type="AlphaFoldDB" id="A0A1U8J8Y7"/>
<feature type="signal peptide" evidence="7">
    <location>
        <begin position="1"/>
        <end position="32"/>
    </location>
</feature>
<dbReference type="GO" id="GO:0030234">
    <property type="term" value="F:enzyme regulator activity"/>
    <property type="evidence" value="ECO:0000318"/>
    <property type="project" value="GO_Central"/>
</dbReference>
<evidence type="ECO:0000313" key="9">
    <source>
        <dbReference type="Proteomes" id="UP000818029"/>
    </source>
</evidence>
<evidence type="ECO:0000256" key="6">
    <source>
        <dbReference type="SAM" id="Phobius"/>
    </source>
</evidence>
<keyword evidence="4 7" id="KW-0732">Signal</keyword>
<dbReference type="Gene3D" id="2.60.120.260">
    <property type="entry name" value="Galactose-binding domain-like"/>
    <property type="match status" value="1"/>
</dbReference>
<evidence type="ECO:0000256" key="4">
    <source>
        <dbReference type="ARBA" id="ARBA00022729"/>
    </source>
</evidence>
<evidence type="ECO:0000256" key="1">
    <source>
        <dbReference type="ARBA" id="ARBA00004196"/>
    </source>
</evidence>
<evidence type="ECO:0000256" key="7">
    <source>
        <dbReference type="SAM" id="SignalP"/>
    </source>
</evidence>
<reference evidence="10" key="2">
    <citation type="submission" date="2025-08" db="UniProtKB">
        <authorList>
            <consortium name="RefSeq"/>
        </authorList>
    </citation>
    <scope>IDENTIFICATION</scope>
</reference>
<evidence type="ECO:0000256" key="3">
    <source>
        <dbReference type="ARBA" id="ARBA00022525"/>
    </source>
</evidence>
<keyword evidence="3" id="KW-0964">Secreted</keyword>
<keyword evidence="6" id="KW-0812">Transmembrane</keyword>
<keyword evidence="6" id="KW-1133">Transmembrane helix</keyword>
<evidence type="ECO:0000256" key="2">
    <source>
        <dbReference type="ARBA" id="ARBA00004613"/>
    </source>
</evidence>
<dbReference type="GO" id="GO:0009505">
    <property type="term" value="C:plant-type cell wall"/>
    <property type="evidence" value="ECO:0000318"/>
    <property type="project" value="GO_Central"/>
</dbReference>
<dbReference type="PANTHER" id="PTHR31265">
    <property type="entry name" value="OS02G0527500 PROTEIN-RELATED"/>
    <property type="match status" value="1"/>
</dbReference>
<keyword evidence="9" id="KW-1185">Reference proteome</keyword>
<organism evidence="9 10">
    <name type="scientific">Gossypium hirsutum</name>
    <name type="common">Upland cotton</name>
    <name type="synonym">Gossypium mexicanum</name>
    <dbReference type="NCBI Taxonomy" id="3635"/>
    <lineage>
        <taxon>Eukaryota</taxon>
        <taxon>Viridiplantae</taxon>
        <taxon>Streptophyta</taxon>
        <taxon>Embryophyta</taxon>
        <taxon>Tracheophyta</taxon>
        <taxon>Spermatophyta</taxon>
        <taxon>Magnoliopsida</taxon>
        <taxon>eudicotyledons</taxon>
        <taxon>Gunneridae</taxon>
        <taxon>Pentapetalae</taxon>
        <taxon>rosids</taxon>
        <taxon>malvids</taxon>
        <taxon>Malvales</taxon>
        <taxon>Malvaceae</taxon>
        <taxon>Malvoideae</taxon>
        <taxon>Gossypium</taxon>
    </lineage>
</organism>
<comment type="subcellular location">
    <subcellularLocation>
        <location evidence="1">Cell envelope</location>
    </subcellularLocation>
    <subcellularLocation>
        <location evidence="2">Secreted</location>
    </subcellularLocation>
</comment>
<dbReference type="InterPro" id="IPR052437">
    <property type="entry name" value="Pectin_Meth_Modulator"/>
</dbReference>